<evidence type="ECO:0000259" key="2">
    <source>
        <dbReference type="PROSITE" id="PS51782"/>
    </source>
</evidence>
<dbReference type="Pfam" id="PF19077">
    <property type="entry name" value="Big_13"/>
    <property type="match status" value="1"/>
</dbReference>
<feature type="compositionally biased region" description="Polar residues" evidence="1">
    <location>
        <begin position="83"/>
        <end position="95"/>
    </location>
</feature>
<evidence type="ECO:0000256" key="1">
    <source>
        <dbReference type="SAM" id="MobiDB-lite"/>
    </source>
</evidence>
<dbReference type="InterPro" id="IPR036779">
    <property type="entry name" value="LysM_dom_sf"/>
</dbReference>
<dbReference type="PROSITE" id="PS51782">
    <property type="entry name" value="LYSM"/>
    <property type="match status" value="1"/>
</dbReference>
<dbReference type="OrthoDB" id="370541at2"/>
<feature type="compositionally biased region" description="Polar residues" evidence="1">
    <location>
        <begin position="434"/>
        <end position="451"/>
    </location>
</feature>
<feature type="compositionally biased region" description="Low complexity" evidence="1">
    <location>
        <begin position="249"/>
        <end position="279"/>
    </location>
</feature>
<dbReference type="PANTHER" id="PTHR34700">
    <property type="entry name" value="POTASSIUM BINDING PROTEIN KBP"/>
    <property type="match status" value="1"/>
</dbReference>
<feature type="domain" description="LysM" evidence="2">
    <location>
        <begin position="564"/>
        <end position="613"/>
    </location>
</feature>
<dbReference type="InterPro" id="IPR052196">
    <property type="entry name" value="Bact_Kbp"/>
</dbReference>
<dbReference type="CDD" id="cd00118">
    <property type="entry name" value="LysM"/>
    <property type="match status" value="1"/>
</dbReference>
<evidence type="ECO:0000313" key="3">
    <source>
        <dbReference type="EMBL" id="GGB42692.1"/>
    </source>
</evidence>
<feature type="region of interest" description="Disordered" evidence="1">
    <location>
        <begin position="419"/>
        <end position="458"/>
    </location>
</feature>
<dbReference type="InterPro" id="IPR018392">
    <property type="entry name" value="LysM"/>
</dbReference>
<reference evidence="3" key="1">
    <citation type="journal article" date="2014" name="Int. J. Syst. Evol. Microbiol.">
        <title>Complete genome sequence of Corynebacterium casei LMG S-19264T (=DSM 44701T), isolated from a smear-ripened cheese.</title>
        <authorList>
            <consortium name="US DOE Joint Genome Institute (JGI-PGF)"/>
            <person name="Walter F."/>
            <person name="Albersmeier A."/>
            <person name="Kalinowski J."/>
            <person name="Ruckert C."/>
        </authorList>
    </citation>
    <scope>NUCLEOTIDE SEQUENCE</scope>
    <source>
        <strain evidence="3">CGMCC 1.12426</strain>
    </source>
</reference>
<feature type="region of interest" description="Disordered" evidence="1">
    <location>
        <begin position="38"/>
        <end position="100"/>
    </location>
</feature>
<organism evidence="3 4">
    <name type="scientific">Roseibium aquae</name>
    <dbReference type="NCBI Taxonomy" id="1323746"/>
    <lineage>
        <taxon>Bacteria</taxon>
        <taxon>Pseudomonadati</taxon>
        <taxon>Pseudomonadota</taxon>
        <taxon>Alphaproteobacteria</taxon>
        <taxon>Hyphomicrobiales</taxon>
        <taxon>Stappiaceae</taxon>
        <taxon>Roseibium</taxon>
    </lineage>
</organism>
<protein>
    <recommendedName>
        <fullName evidence="2">LysM domain-containing protein</fullName>
    </recommendedName>
</protein>
<dbReference type="InterPro" id="IPR044016">
    <property type="entry name" value="Big_13"/>
</dbReference>
<dbReference type="EMBL" id="BMFA01000003">
    <property type="protein sequence ID" value="GGB42692.1"/>
    <property type="molecule type" value="Genomic_DNA"/>
</dbReference>
<gene>
    <name evidence="3" type="ORF">GCM10011316_13240</name>
</gene>
<feature type="region of interest" description="Disordered" evidence="1">
    <location>
        <begin position="241"/>
        <end position="321"/>
    </location>
</feature>
<comment type="caution">
    <text evidence="3">The sequence shown here is derived from an EMBL/GenBank/DDBJ whole genome shotgun (WGS) entry which is preliminary data.</text>
</comment>
<dbReference type="RefSeq" id="WP_150495318.1">
    <property type="nucleotide sequence ID" value="NZ_BMFA01000003.1"/>
</dbReference>
<dbReference type="SMART" id="SM00257">
    <property type="entry name" value="LysM"/>
    <property type="match status" value="1"/>
</dbReference>
<feature type="compositionally biased region" description="Polar residues" evidence="1">
    <location>
        <begin position="282"/>
        <end position="295"/>
    </location>
</feature>
<dbReference type="Gene3D" id="3.10.350.10">
    <property type="entry name" value="LysM domain"/>
    <property type="match status" value="1"/>
</dbReference>
<proteinExistence type="predicted"/>
<evidence type="ECO:0000313" key="4">
    <source>
        <dbReference type="Proteomes" id="UP000605148"/>
    </source>
</evidence>
<keyword evidence="4" id="KW-1185">Reference proteome</keyword>
<name>A0A916TEV8_9HYPH</name>
<reference evidence="3" key="2">
    <citation type="submission" date="2020-09" db="EMBL/GenBank/DDBJ databases">
        <authorList>
            <person name="Sun Q."/>
            <person name="Zhou Y."/>
        </authorList>
    </citation>
    <scope>NUCLEOTIDE SEQUENCE</scope>
    <source>
        <strain evidence="3">CGMCC 1.12426</strain>
    </source>
</reference>
<feature type="region of interest" description="Disordered" evidence="1">
    <location>
        <begin position="343"/>
        <end position="405"/>
    </location>
</feature>
<accession>A0A916TEV8</accession>
<dbReference type="PANTHER" id="PTHR34700:SF4">
    <property type="entry name" value="PHAGE-LIKE ELEMENT PBSX PROTEIN XKDP"/>
    <property type="match status" value="1"/>
</dbReference>
<sequence length="632" mass="62966">MTRQAVIWSLLVAGVVGVVAIGVGTVYRSAPEETDVAVQTGGNAEGGGDAAPGASVSAESAQTGGGDTPEVDATTAGGPEAQDTATAETGSSGAITPSFDVVGVEPTGDAVIAGRSESGSIVALTANGRTVGKGIADQNGEWTIILDTPLDPGDYDVGLEVQDEAGAVKTRSEQRLTVSIPENRMDRPLVVLNTPDAPSDILQMPSAPVVADAAPEAEGAAGGATPEAMGEVAALAPEAGAPDISAGQSADAVPAASDTAAGEEPAPATVAEVAAAEAGESPDTSAAPQVSASTGDETETAVAAAPPGTEQGAESAGTPAGEELAAAVEPAVENLADGLAGSQSVETAVAQTDPDPAPSQAVVAEAAQPVAEPVTAPEAEAKAEAGTGTRTADADKEQASPGVDGGVTVAVAPEAAGVAGTDAADASDQAPEAQAQTSAAGGESQESQPTVTVDAVESEEGKVFVAGTGEPGTEVRVYVDESFAGNAPVNEAGRWLVEGDRDIPAGDVEVRADLVESGTDQVEARAAVTFEKVEPEQIVLTRAVASGTQTADGTQAVEVVKPVPNVIIRKGDNLWRISRRLYGQGIRYTTIYQANQDQIRDPDLIYPGQVFLTPQGDLNWSDNGPQGPTAVQ</sequence>
<dbReference type="Pfam" id="PF01476">
    <property type="entry name" value="LysM"/>
    <property type="match status" value="1"/>
</dbReference>
<dbReference type="InterPro" id="IPR013783">
    <property type="entry name" value="Ig-like_fold"/>
</dbReference>
<dbReference type="AlphaFoldDB" id="A0A916TEV8"/>
<feature type="compositionally biased region" description="Low complexity" evidence="1">
    <location>
        <begin position="358"/>
        <end position="378"/>
    </location>
</feature>
<dbReference type="Gene3D" id="2.60.40.10">
    <property type="entry name" value="Immunoglobulins"/>
    <property type="match status" value="2"/>
</dbReference>
<dbReference type="Proteomes" id="UP000605148">
    <property type="component" value="Unassembled WGS sequence"/>
</dbReference>